<feature type="domain" description="DUF3645" evidence="10">
    <location>
        <begin position="2381"/>
        <end position="2411"/>
    </location>
</feature>
<keyword evidence="7" id="KW-0175">Coiled coil</keyword>
<dbReference type="Pfam" id="PF12359">
    <property type="entry name" value="DUF3645"/>
    <property type="match status" value="1"/>
</dbReference>
<dbReference type="Pfam" id="PF20255">
    <property type="entry name" value="DUF6606"/>
    <property type="match status" value="1"/>
</dbReference>
<keyword evidence="6" id="KW-0788">Thiol protease</keyword>
<dbReference type="PANTHER" id="PTHR13367">
    <property type="entry name" value="UBIQUITIN THIOESTERASE"/>
    <property type="match status" value="1"/>
</dbReference>
<keyword evidence="13" id="KW-1185">Reference proteome</keyword>
<evidence type="ECO:0000259" key="9">
    <source>
        <dbReference type="Pfam" id="PF12340"/>
    </source>
</evidence>
<dbReference type="GO" id="GO:0006508">
    <property type="term" value="P:proteolysis"/>
    <property type="evidence" value="ECO:0007669"/>
    <property type="project" value="UniProtKB-KW"/>
</dbReference>
<keyword evidence="3" id="KW-0645">Protease</keyword>
<organism evidence="12 13">
    <name type="scientific">Venturia effusa</name>
    <dbReference type="NCBI Taxonomy" id="50376"/>
    <lineage>
        <taxon>Eukaryota</taxon>
        <taxon>Fungi</taxon>
        <taxon>Dikarya</taxon>
        <taxon>Ascomycota</taxon>
        <taxon>Pezizomycotina</taxon>
        <taxon>Dothideomycetes</taxon>
        <taxon>Pleosporomycetidae</taxon>
        <taxon>Venturiales</taxon>
        <taxon>Venturiaceae</taxon>
        <taxon>Venturia</taxon>
    </lineage>
</organism>
<feature type="domain" description="DUF6606" evidence="11">
    <location>
        <begin position="20"/>
        <end position="289"/>
    </location>
</feature>
<evidence type="ECO:0000256" key="6">
    <source>
        <dbReference type="ARBA" id="ARBA00022807"/>
    </source>
</evidence>
<evidence type="ECO:0000259" key="10">
    <source>
        <dbReference type="Pfam" id="PF12359"/>
    </source>
</evidence>
<evidence type="ECO:0000259" key="11">
    <source>
        <dbReference type="Pfam" id="PF20255"/>
    </source>
</evidence>
<evidence type="ECO:0000313" key="12">
    <source>
        <dbReference type="EMBL" id="QDS77180.1"/>
    </source>
</evidence>
<keyword evidence="5" id="KW-0378">Hydrolase</keyword>
<dbReference type="InterPro" id="IPR046541">
    <property type="entry name" value="DUF6606"/>
</dbReference>
<dbReference type="InterPro" id="IPR022105">
    <property type="entry name" value="DUF3645"/>
</dbReference>
<dbReference type="OrthoDB" id="3182339at2759"/>
<dbReference type="PANTHER" id="PTHR13367:SF34">
    <property type="match status" value="1"/>
</dbReference>
<feature type="region of interest" description="Disordered" evidence="8">
    <location>
        <begin position="2836"/>
        <end position="2864"/>
    </location>
</feature>
<evidence type="ECO:0000256" key="4">
    <source>
        <dbReference type="ARBA" id="ARBA00022786"/>
    </source>
</evidence>
<name>A0A517LNG2_9PEZI</name>
<protein>
    <recommendedName>
        <fullName evidence="2">ubiquitinyl hydrolase 1</fullName>
        <ecNumber evidence="2">3.4.19.12</ecNumber>
    </recommendedName>
</protein>
<reference evidence="12 13" key="1">
    <citation type="submission" date="2019-07" db="EMBL/GenBank/DDBJ databases">
        <title>Finished genome of Venturia effusa.</title>
        <authorList>
            <person name="Young C.A."/>
            <person name="Cox M.P."/>
            <person name="Ganley A.R.D."/>
            <person name="David W.J."/>
        </authorList>
    </citation>
    <scope>NUCLEOTIDE SEQUENCE [LARGE SCALE GENOMIC DNA]</scope>
    <source>
        <strain evidence="13">albino</strain>
    </source>
</reference>
<gene>
    <name evidence="12" type="ORF">FKW77_001966</name>
</gene>
<sequence>MAPPSDGCQPAMSTACLRYMIDHVFMPPKLPQKDDSAPEHDQALMEQVYQALKKFEDEGSHFQASLIPIIAMLENMIASRGPDGVLIQGTVVDQMGAIENNDVLAFHIKPQNSALFIRRADDLYVFETFEVSCPNAAIMGTLGRLQRTLPSEAVAISSTDMLDSSFRIPFTEMLIKLDSFTPENAYRSSSKAGSKMGEIRNAVDPRYFTELVFGILRGIGKPKDILRVDKNVRDDVNWSDVLHPWRRSPLWTVLRVALQSSFEHQNYSTRGNGRGAYKAFMAFFMSLLLDLATVSDLPNDLLYCMQIKIVRRLQKVLSADGQPSMADSAPWLKSIDLVVRKTAKVVQNKWKAIQDDPDPFETQVAWEPSTLSFKIDTNLRVSGLRKYCHEIELRENSETTHGITTVKTRARLPIRPQNIPDAKLLTGKVDDAHRLLLADVELWVEQCLDSWRALYCSRSSSCSAIASLMAGYHAQALNTYKGDPESLSIMFLTIFELWVCLDTIATRHEPMLLDYDPGLDTALFEPLLLPRKRQLERLAAVEQHIEKRQQRKKFNSIFTSFAARESIAVRYFDRSLKHQDLLASIEQGARAARNQKKTELVRKKQEQSRLEAEAARMDHEKKTYFVFNKHTRKSEERTKHDNRCQKCISTRRAKDMEIDIHEWPLPAETLQAKAVVFELQCPETISLWRDSTYFMLLDVLTAPSAKERAGAGASRGSYTLQEYGGLNAHYTSRAKRLVVASTVKQFELSHYKSKAVSFATETSICVRHACQFNIFDSASKLRADLFVGCCGIRTLCTQQLPQGPYRRLQSSVGGAEHVPNRVIARQSDCPAEISLPEYLAFGHLRDDHCLQWQSIGLALRDGSLNFNQEATRILLTQAAWEAGPKCPRDDNILRETHVMLDDSSFCMDILQSLDAAIEATEQNWQGTTSIQVFVALVLRMLTISPDLQVREACMRVLETARHATLSWLRRLRDKLRTCDDDQERQSWTLSALEIALSCFSTFGVESDDIELVLDCANSISIFVECAVTIHDLCPASNSGLPHHIRQLLLRASRMTHSMEAILYKILMQNPTALDLSFGRLWTSFRPGSPWRAVEEGKTEWIQMETSGDDDNITSVIVQFNLLSGSLLVNGSPLSRLPPAYEAHDLYLRLFGKKALSVVPSTMVGMVYGSRDDVCGHKMDFALYEGNLVIRATKNGRVYEILPPHCLKGDFPPAFAKHYSHWLDIASNAVEFRSLTAPWQVSNETWILNDWKSSHCWLRKGATCHVDTHSKTTRAIVQVLSAIETVNHIHISFTDKSGMLEIFLPRLKLNFFVNQQQDLECKQRRGMIIDRRQSCGTFTGLKNMLVLCSIKDNSRSIIIPHGLIESRFEGDHVEAIIDSGKGADVPYYYYEVDELLHRLTDDGRLGSILFRTLLHAVTSHCLADKFTGRTGTEQALHCLQEASTHSFRALGDEEIALLKMIGTLTPCRKFYPEHLQEMQKTRWHEGLPALSQHELFHDLVNKIFQRARQHEVFHSPGKTPNESIFGNELLLKRAAIRMAVFRGPDSGAGSYAAQVDTTYNSTSKRREREICELSRLVNNWSTDLTVSKSLLSDVEAWGESINGCDPYDFDSLGFDKSWLGASKCMSEHWCSLIFLLSRTDKSQHKYRLMIFLSTLLYSSEKSGRLVQTLLSFATVPELRLNSVPNYPEFDLSNGYKPKKVELVSSIQACANDFDSCPESNLPQLDDEHEFAQADARRRGLHEEACLQIATKLAVEFIAQWPIDKIVSFTTPDSGTYFNMGLVLSTVSSLFAGWYENKAFQDFTKSIEGVLSGLKPSTFVVETYTVPLVNRVPRTVSSPCVSWEKYFENEAPSLKALETLELGHVLHKVSTAEDCHQTRAFLDHLAVLASDQYEKAYCRDMVSSLESLEVFGQESLSFVGDDNNSAEMTHFRSRLQDEYYNCKTYVEALYNQLCTSGLESATLADKLAHEIGVWPRLTPTTLLKHLSDTTSLTSSWKDALLQYGLAVTQLQYYQRVVNIPGNGSELMRELLNTGHIGWDPKEYPEWLLFEVENSLLIRPEQAQIAMEMLSPSSGGNSVYQLNMGEGKSSVIVPIVAATLAKGQQLPRVIVLPALATQMFHILRQKLGGMLNCKVVSMPFSRAVKLSTAQADMIQSIYEDCFKDKCVILSQPEYILSFDLLGIEKSLSDSKDPLGSKLVATQQWIDRNTRDILDESDEILNVKFELIYTIGMQNSVDFSPHRWIVTMGVLDVLQKCLDENMGDLKQKSPDGLRVQSASIGAFPRLQILQSQAGDMLLKLVLDALLEGFSGIRAHLNTEEKTALFEYISKADQPPPLQNPILASLFETEYSRMVLLLLKGIFGHGVLQYVFQHKRWRVTYGHDFSRSGQAVPYRAKDLPALRATFSHPDVTILLTCLSYYYQGLSDEQLMLCFGELLASDDPAGEYDSWVKSNDMIPNAFKHLSGINLRDQPQCTDVLFPIIRWSKPVLDFYMSRLVFPKEMKEFPQKLSSSGWDIARKKSHPITGFSGTNDSRYLLPLSITQADLPQMIHTNATVLDCLLQTRNSYSVIPSPGDTNAILDLVVTSTPEIRMIIDVGALVLDWRNAEMAQRWLERVQSSTVEAVVYFDNQDELVVLTRDGRVQALQESHLLKQLDKCLVYLDQAHSRGVDLKLPSSYRAAATLGLDLKKDELVQACMRLRKLAHGQSVMLCAPHEIHNKIVECSGRSNLTTVGVEDVLIWSMSNTHEFTRKCVPLWSIQGLRHLKRDIFWHSDAANPKAILEPEAKSLATWYQARESEESAQWLRSFGDDIIEGRPTEVEAIRQKMEDFGTVSINSAALQEEQERELSPESEQERQQEPTPKMAPAKSIVGEDLARMVKQGWLNPKSETFVPAFQSLTSTRASDSFNLRTWPSGLFVTKDFSLTVQAAKWQKQDQFIRSVQWILSCPKSNTLAIISPAEANKLHPLIRVQDKITLHVYSPRIKDSMSPLDDLSYCAVPSRSASDPSPELYLRIQLNLFAGQLYFKDRREYESACRFLGLAFRAPEPGVSVTADGFVAKKDREKYDPEMARICTIKKSPVTMLRRLMECRRKGQPYAKTHMGALLDGKLLKDNAFSTLGGVPLN</sequence>
<proteinExistence type="predicted"/>
<dbReference type="InterPro" id="IPR022099">
    <property type="entry name" value="DUF3638"/>
</dbReference>
<evidence type="ECO:0000256" key="1">
    <source>
        <dbReference type="ARBA" id="ARBA00000707"/>
    </source>
</evidence>
<feature type="coiled-coil region" evidence="7">
    <location>
        <begin position="593"/>
        <end position="620"/>
    </location>
</feature>
<dbReference type="GO" id="GO:0004843">
    <property type="term" value="F:cysteine-type deubiquitinase activity"/>
    <property type="evidence" value="ECO:0007669"/>
    <property type="project" value="UniProtKB-EC"/>
</dbReference>
<dbReference type="STRING" id="50376.A0A517LNG2"/>
<feature type="domain" description="DUF3638" evidence="9">
    <location>
        <begin position="2034"/>
        <end position="2255"/>
    </location>
</feature>
<evidence type="ECO:0000256" key="7">
    <source>
        <dbReference type="SAM" id="Coils"/>
    </source>
</evidence>
<dbReference type="Proteomes" id="UP000316270">
    <property type="component" value="Chromosome 17"/>
</dbReference>
<feature type="compositionally biased region" description="Basic and acidic residues" evidence="8">
    <location>
        <begin position="2841"/>
        <end position="2853"/>
    </location>
</feature>
<dbReference type="Pfam" id="PF12340">
    <property type="entry name" value="DUF3638"/>
    <property type="match status" value="1"/>
</dbReference>
<keyword evidence="4" id="KW-0833">Ubl conjugation pathway</keyword>
<dbReference type="EMBL" id="CP042201">
    <property type="protein sequence ID" value="QDS77180.1"/>
    <property type="molecule type" value="Genomic_DNA"/>
</dbReference>
<evidence type="ECO:0000256" key="5">
    <source>
        <dbReference type="ARBA" id="ARBA00022801"/>
    </source>
</evidence>
<comment type="catalytic activity">
    <reaction evidence="1">
        <text>Thiol-dependent hydrolysis of ester, thioester, amide, peptide and isopeptide bonds formed by the C-terminal Gly of ubiquitin (a 76-residue protein attached to proteins as an intracellular targeting signal).</text>
        <dbReference type="EC" id="3.4.19.12"/>
    </reaction>
</comment>
<evidence type="ECO:0000256" key="2">
    <source>
        <dbReference type="ARBA" id="ARBA00012759"/>
    </source>
</evidence>
<evidence type="ECO:0000256" key="3">
    <source>
        <dbReference type="ARBA" id="ARBA00022670"/>
    </source>
</evidence>
<evidence type="ECO:0000313" key="13">
    <source>
        <dbReference type="Proteomes" id="UP000316270"/>
    </source>
</evidence>
<evidence type="ECO:0000256" key="8">
    <source>
        <dbReference type="SAM" id="MobiDB-lite"/>
    </source>
</evidence>
<dbReference type="InterPro" id="IPR051346">
    <property type="entry name" value="OTU_Deubiquitinase"/>
</dbReference>
<accession>A0A517LNG2</accession>
<dbReference type="EC" id="3.4.19.12" evidence="2"/>